<evidence type="ECO:0000313" key="3">
    <source>
        <dbReference type="Proteomes" id="UP000001593"/>
    </source>
</evidence>
<dbReference type="GO" id="GO:0016791">
    <property type="term" value="F:phosphatase activity"/>
    <property type="evidence" value="ECO:0007669"/>
    <property type="project" value="InterPro"/>
</dbReference>
<dbReference type="Pfam" id="PF22669">
    <property type="entry name" value="Exo_endo_phos2"/>
    <property type="match status" value="1"/>
</dbReference>
<organism evidence="2 3">
    <name type="scientific">Nematostella vectensis</name>
    <name type="common">Starlet sea anemone</name>
    <dbReference type="NCBI Taxonomy" id="45351"/>
    <lineage>
        <taxon>Eukaryota</taxon>
        <taxon>Metazoa</taxon>
        <taxon>Cnidaria</taxon>
        <taxon>Anthozoa</taxon>
        <taxon>Hexacorallia</taxon>
        <taxon>Actiniaria</taxon>
        <taxon>Edwardsiidae</taxon>
        <taxon>Nematostella</taxon>
    </lineage>
</organism>
<dbReference type="EMBL" id="DS469553">
    <property type="protein sequence ID" value="EDO43534.1"/>
    <property type="molecule type" value="Genomic_DNA"/>
</dbReference>
<feature type="domain" description="Inositol polyphosphate-related phosphatase" evidence="1">
    <location>
        <begin position="61"/>
        <end position="168"/>
    </location>
</feature>
<dbReference type="AlphaFoldDB" id="A7RYJ7"/>
<evidence type="ECO:0000259" key="1">
    <source>
        <dbReference type="Pfam" id="PF22669"/>
    </source>
</evidence>
<dbReference type="eggNOG" id="KOG0565">
    <property type="taxonomic scope" value="Eukaryota"/>
</dbReference>
<feature type="non-terminal residue" evidence="2">
    <location>
        <position position="1"/>
    </location>
</feature>
<dbReference type="GO" id="GO:0046856">
    <property type="term" value="P:phosphatidylinositol dephosphorylation"/>
    <property type="evidence" value="ECO:0007669"/>
    <property type="project" value="InterPro"/>
</dbReference>
<dbReference type="Gene3D" id="3.60.10.10">
    <property type="entry name" value="Endonuclease/exonuclease/phosphatase"/>
    <property type="match status" value="1"/>
</dbReference>
<dbReference type="InParanoid" id="A7RYJ7"/>
<evidence type="ECO:0000313" key="2">
    <source>
        <dbReference type="EMBL" id="EDO43534.1"/>
    </source>
</evidence>
<dbReference type="PANTHER" id="PTHR46051:SF1">
    <property type="entry name" value="INOSITOL POLYPHOSPHATE-RELATED PHOSPHATASE DOMAIN-CONTAINING PROTEIN"/>
    <property type="match status" value="1"/>
</dbReference>
<dbReference type="InterPro" id="IPR036691">
    <property type="entry name" value="Endo/exonu/phosph_ase_sf"/>
</dbReference>
<dbReference type="PANTHER" id="PTHR46051">
    <property type="entry name" value="SH2 DOMAIN-CONTAINING PROTEIN"/>
    <property type="match status" value="1"/>
</dbReference>
<feature type="non-terminal residue" evidence="2">
    <location>
        <position position="170"/>
    </location>
</feature>
<dbReference type="HOGENOM" id="CLU_1574653_0_0_1"/>
<dbReference type="SUPFAM" id="SSF56219">
    <property type="entry name" value="DNase I-like"/>
    <property type="match status" value="1"/>
</dbReference>
<gene>
    <name evidence="2" type="ORF">NEMVEDRAFT_v1g27296</name>
</gene>
<dbReference type="Proteomes" id="UP000001593">
    <property type="component" value="Unassembled WGS sequence"/>
</dbReference>
<dbReference type="PhylomeDB" id="A7RYJ7"/>
<proteinExistence type="predicted"/>
<sequence length="170" mass="19329">LQLIKSRDNMKRLGIKLESKPLKEFDFDDGKSREVFCQLVQQIKNQQSKGSAIDEISVFVGTWNLGNAVPPHDLRTWFKCQGHGTTTDTDVAHFAHDIYAIGTQECSLSEKDWVTKVKSELQRIFNVEFFTVSVSTLWEIRLVILARPEHNNMISHVRQSSVKTGIANAL</sequence>
<accession>A7RYJ7</accession>
<protein>
    <recommendedName>
        <fullName evidence="1">Inositol polyphosphate-related phosphatase domain-containing protein</fullName>
    </recommendedName>
</protein>
<dbReference type="InterPro" id="IPR000300">
    <property type="entry name" value="IPPc"/>
</dbReference>
<dbReference type="OMA" id="RIFNVEF"/>
<dbReference type="STRING" id="45351.A7RYJ7"/>
<keyword evidence="3" id="KW-1185">Reference proteome</keyword>
<reference evidence="2 3" key="1">
    <citation type="journal article" date="2007" name="Science">
        <title>Sea anemone genome reveals ancestral eumetazoan gene repertoire and genomic organization.</title>
        <authorList>
            <person name="Putnam N.H."/>
            <person name="Srivastava M."/>
            <person name="Hellsten U."/>
            <person name="Dirks B."/>
            <person name="Chapman J."/>
            <person name="Salamov A."/>
            <person name="Terry A."/>
            <person name="Shapiro H."/>
            <person name="Lindquist E."/>
            <person name="Kapitonov V.V."/>
            <person name="Jurka J."/>
            <person name="Genikhovich G."/>
            <person name="Grigoriev I.V."/>
            <person name="Lucas S.M."/>
            <person name="Steele R.E."/>
            <person name="Finnerty J.R."/>
            <person name="Technau U."/>
            <person name="Martindale M.Q."/>
            <person name="Rokhsar D.S."/>
        </authorList>
    </citation>
    <scope>NUCLEOTIDE SEQUENCE [LARGE SCALE GENOMIC DNA]</scope>
    <source>
        <strain evidence="3">CH2 X CH6</strain>
    </source>
</reference>
<name>A7RYJ7_NEMVE</name>